<evidence type="ECO:0000313" key="3">
    <source>
        <dbReference type="Proteomes" id="UP000256970"/>
    </source>
</evidence>
<reference evidence="2 3" key="1">
    <citation type="submission" date="2016-10" db="EMBL/GenBank/DDBJ databases">
        <authorList>
            <person name="Cai Z."/>
        </authorList>
    </citation>
    <scope>NUCLEOTIDE SEQUENCE [LARGE SCALE GENOMIC DNA]</scope>
</reference>
<dbReference type="InterPro" id="IPR008906">
    <property type="entry name" value="HATC_C_dom"/>
</dbReference>
<dbReference type="AlphaFoldDB" id="A0A383W273"/>
<dbReference type="STRING" id="3088.A0A383W273"/>
<protein>
    <recommendedName>
        <fullName evidence="1">HAT C-terminal dimerisation domain-containing protein</fullName>
    </recommendedName>
</protein>
<accession>A0A383W273</accession>
<organism evidence="2 3">
    <name type="scientific">Tetradesmus obliquus</name>
    <name type="common">Green alga</name>
    <name type="synonym">Acutodesmus obliquus</name>
    <dbReference type="NCBI Taxonomy" id="3088"/>
    <lineage>
        <taxon>Eukaryota</taxon>
        <taxon>Viridiplantae</taxon>
        <taxon>Chlorophyta</taxon>
        <taxon>core chlorophytes</taxon>
        <taxon>Chlorophyceae</taxon>
        <taxon>CS clade</taxon>
        <taxon>Sphaeropleales</taxon>
        <taxon>Scenedesmaceae</taxon>
        <taxon>Tetradesmus</taxon>
    </lineage>
</organism>
<dbReference type="Pfam" id="PF05699">
    <property type="entry name" value="Dimer_Tnp_hAT"/>
    <property type="match status" value="1"/>
</dbReference>
<sequence length="169" mass="18843">MPAADVVRGEAFIEQLAGRMMGQQAQTKAKGQLMKYKSRPREIGITPAAVAATQTAGVAPETFWTDISHSCAELSEVARMLLSIPPSSATSERVFSAVSQVWDTGRSCMASARVRKLLFIYFNRKALSRDGAVRDAEDFAAYVKWLDSLNNEEEQEKQQQQQQQQQEQQ</sequence>
<feature type="domain" description="HAT C-terminal dimerisation" evidence="1">
    <location>
        <begin position="60"/>
        <end position="122"/>
    </location>
</feature>
<evidence type="ECO:0000313" key="2">
    <source>
        <dbReference type="EMBL" id="SZX71233.1"/>
    </source>
</evidence>
<dbReference type="InterPro" id="IPR012337">
    <property type="entry name" value="RNaseH-like_sf"/>
</dbReference>
<name>A0A383W273_TETOB</name>
<gene>
    <name evidence="2" type="ORF">BQ4739_LOCUS11369</name>
</gene>
<dbReference type="EMBL" id="FNXT01001039">
    <property type="protein sequence ID" value="SZX71233.1"/>
    <property type="molecule type" value="Genomic_DNA"/>
</dbReference>
<evidence type="ECO:0000259" key="1">
    <source>
        <dbReference type="Pfam" id="PF05699"/>
    </source>
</evidence>
<dbReference type="GO" id="GO:0046983">
    <property type="term" value="F:protein dimerization activity"/>
    <property type="evidence" value="ECO:0007669"/>
    <property type="project" value="InterPro"/>
</dbReference>
<keyword evidence="3" id="KW-1185">Reference proteome</keyword>
<dbReference type="Proteomes" id="UP000256970">
    <property type="component" value="Unassembled WGS sequence"/>
</dbReference>
<dbReference type="SUPFAM" id="SSF53098">
    <property type="entry name" value="Ribonuclease H-like"/>
    <property type="match status" value="1"/>
</dbReference>
<proteinExistence type="predicted"/>